<dbReference type="PIRSF" id="PIRSF000538">
    <property type="entry name" value="GlpK"/>
    <property type="match status" value="1"/>
</dbReference>
<gene>
    <name evidence="7" type="ORF">GGQ63_003063</name>
</gene>
<evidence type="ECO:0000259" key="5">
    <source>
        <dbReference type="Pfam" id="PF00370"/>
    </source>
</evidence>
<dbReference type="PROSITE" id="PS00445">
    <property type="entry name" value="FGGY_KINASES_2"/>
    <property type="match status" value="1"/>
</dbReference>
<comment type="similarity">
    <text evidence="1 4">Belongs to the FGGY kinase family.</text>
</comment>
<name>A0A7W9FNL5_9HYPH</name>
<evidence type="ECO:0000259" key="6">
    <source>
        <dbReference type="Pfam" id="PF02782"/>
    </source>
</evidence>
<dbReference type="InterPro" id="IPR043129">
    <property type="entry name" value="ATPase_NBD"/>
</dbReference>
<reference evidence="7 8" key="1">
    <citation type="submission" date="2020-08" db="EMBL/GenBank/DDBJ databases">
        <title>Genomic Encyclopedia of Type Strains, Phase IV (KMG-IV): sequencing the most valuable type-strain genomes for metagenomic binning, comparative biology and taxonomic classification.</title>
        <authorList>
            <person name="Goeker M."/>
        </authorList>
    </citation>
    <scope>NUCLEOTIDE SEQUENCE [LARGE SCALE GENOMIC DNA]</scope>
    <source>
        <strain evidence="7 8">DSM 16268</strain>
    </source>
</reference>
<dbReference type="InterPro" id="IPR050406">
    <property type="entry name" value="FGGY_Carb_Kinase"/>
</dbReference>
<dbReference type="InterPro" id="IPR000577">
    <property type="entry name" value="Carb_kinase_FGGY"/>
</dbReference>
<feature type="domain" description="Carbohydrate kinase FGGY N-terminal" evidence="5">
    <location>
        <begin position="5"/>
        <end position="238"/>
    </location>
</feature>
<dbReference type="InterPro" id="IPR018484">
    <property type="entry name" value="FGGY_N"/>
</dbReference>
<dbReference type="EC" id="2.7.1.17" evidence="7"/>
<comment type="caution">
    <text evidence="7">The sequence shown here is derived from an EMBL/GenBank/DDBJ whole genome shotgun (WGS) entry which is preliminary data.</text>
</comment>
<dbReference type="InterPro" id="IPR018485">
    <property type="entry name" value="FGGY_C"/>
</dbReference>
<evidence type="ECO:0000256" key="1">
    <source>
        <dbReference type="ARBA" id="ARBA00009156"/>
    </source>
</evidence>
<evidence type="ECO:0000313" key="7">
    <source>
        <dbReference type="EMBL" id="MBB5753988.1"/>
    </source>
</evidence>
<dbReference type="PANTHER" id="PTHR43095:SF5">
    <property type="entry name" value="XYLULOSE KINASE"/>
    <property type="match status" value="1"/>
</dbReference>
<dbReference type="RefSeq" id="WP_183857285.1">
    <property type="nucleotide sequence ID" value="NZ_JACHOO010000006.1"/>
</dbReference>
<evidence type="ECO:0000256" key="3">
    <source>
        <dbReference type="ARBA" id="ARBA00022777"/>
    </source>
</evidence>
<dbReference type="EMBL" id="JACHOO010000006">
    <property type="protein sequence ID" value="MBB5753988.1"/>
    <property type="molecule type" value="Genomic_DNA"/>
</dbReference>
<organism evidence="7 8">
    <name type="scientific">Prosthecomicrobium pneumaticum</name>
    <dbReference type="NCBI Taxonomy" id="81895"/>
    <lineage>
        <taxon>Bacteria</taxon>
        <taxon>Pseudomonadati</taxon>
        <taxon>Pseudomonadota</taxon>
        <taxon>Alphaproteobacteria</taxon>
        <taxon>Hyphomicrobiales</taxon>
        <taxon>Kaistiaceae</taxon>
        <taxon>Prosthecomicrobium</taxon>
    </lineage>
</organism>
<protein>
    <submittedName>
        <fullName evidence="7">Xylulokinase</fullName>
        <ecNumber evidence="7">2.7.1.17</ecNumber>
    </submittedName>
</protein>
<evidence type="ECO:0000256" key="2">
    <source>
        <dbReference type="ARBA" id="ARBA00022679"/>
    </source>
</evidence>
<dbReference type="InterPro" id="IPR018483">
    <property type="entry name" value="Carb_kinase_FGGY_CS"/>
</dbReference>
<keyword evidence="8" id="KW-1185">Reference proteome</keyword>
<sequence length="486" mass="49331">MRAPILALDVGSSALKAVLFETDGRVAASTEAGYEGVDGGRDPDAWWRAARAAVAALGRPAVAAVTLSGTMENLIPVDAAGRPVCPAVPYSDPCGEPFLAAAAGRLEALGAAARIGNPPEPLMTAFKIGWLRRHAPEALAAAAFLLPGAKDALALRLTGIAATDAATATTTGLMAIADRRWDPEIAAALDVPLDRLPPIRPAAAVLGGITATAAAEIGLAAGTPVVNGCGDGAATTLGSDCHAAGDVSLHLGTTGWLARVVDDAGLAEPRPVYRLAHPAERTLVEITPILSAGAAVAWARRLFGYDGERAEAELAAIDRAPPDLLFLPYLAGERFPFLDTAVRGAFHGLDAGHGPADLYYAVLEGVALAVEANLAAIDPAGTARLCLAGGGAKSAVWPQMIADLLGRPVTIPHGAEIATARGAFLLARRALGLVAEDSGSAGRTVAPRARRRARAQRLAAGFAAATGFARALKIAADGIETAPTGP</sequence>
<dbReference type="GO" id="GO:0004856">
    <property type="term" value="F:D-xylulokinase activity"/>
    <property type="evidence" value="ECO:0007669"/>
    <property type="project" value="UniProtKB-EC"/>
</dbReference>
<dbReference type="PANTHER" id="PTHR43095">
    <property type="entry name" value="SUGAR KINASE"/>
    <property type="match status" value="1"/>
</dbReference>
<proteinExistence type="inferred from homology"/>
<dbReference type="SUPFAM" id="SSF53067">
    <property type="entry name" value="Actin-like ATPase domain"/>
    <property type="match status" value="2"/>
</dbReference>
<dbReference type="Pfam" id="PF00370">
    <property type="entry name" value="FGGY_N"/>
    <property type="match status" value="1"/>
</dbReference>
<dbReference type="Proteomes" id="UP000523821">
    <property type="component" value="Unassembled WGS sequence"/>
</dbReference>
<evidence type="ECO:0000256" key="4">
    <source>
        <dbReference type="RuleBase" id="RU003733"/>
    </source>
</evidence>
<keyword evidence="2 4" id="KW-0808">Transferase</keyword>
<accession>A0A7W9FNL5</accession>
<dbReference type="Pfam" id="PF02782">
    <property type="entry name" value="FGGY_C"/>
    <property type="match status" value="1"/>
</dbReference>
<keyword evidence="3 4" id="KW-0418">Kinase</keyword>
<feature type="domain" description="Carbohydrate kinase FGGY C-terminal" evidence="6">
    <location>
        <begin position="291"/>
        <end position="430"/>
    </location>
</feature>
<dbReference type="Gene3D" id="3.30.420.40">
    <property type="match status" value="2"/>
</dbReference>
<dbReference type="AlphaFoldDB" id="A0A7W9FNL5"/>
<evidence type="ECO:0000313" key="8">
    <source>
        <dbReference type="Proteomes" id="UP000523821"/>
    </source>
</evidence>